<evidence type="ECO:0000313" key="2">
    <source>
        <dbReference type="EMBL" id="KLD64876.1"/>
    </source>
</evidence>
<feature type="transmembrane region" description="Helical" evidence="1">
    <location>
        <begin position="155"/>
        <end position="180"/>
    </location>
</feature>
<feature type="transmembrane region" description="Helical" evidence="1">
    <location>
        <begin position="375"/>
        <end position="395"/>
    </location>
</feature>
<name>A0A0G9H5X2_9GAMM</name>
<evidence type="ECO:0000256" key="1">
    <source>
        <dbReference type="SAM" id="Phobius"/>
    </source>
</evidence>
<dbReference type="EMBL" id="JPLA01000013">
    <property type="protein sequence ID" value="KLD64876.1"/>
    <property type="molecule type" value="Genomic_DNA"/>
</dbReference>
<feature type="transmembrane region" description="Helical" evidence="1">
    <location>
        <begin position="25"/>
        <end position="48"/>
    </location>
</feature>
<evidence type="ECO:0008006" key="4">
    <source>
        <dbReference type="Google" id="ProtNLM"/>
    </source>
</evidence>
<organism evidence="2 3">
    <name type="scientific">Dyella japonica DSM 16301</name>
    <dbReference type="NCBI Taxonomy" id="1440762"/>
    <lineage>
        <taxon>Bacteria</taxon>
        <taxon>Pseudomonadati</taxon>
        <taxon>Pseudomonadota</taxon>
        <taxon>Gammaproteobacteria</taxon>
        <taxon>Lysobacterales</taxon>
        <taxon>Rhodanobacteraceae</taxon>
        <taxon>Dyella</taxon>
    </lineage>
</organism>
<dbReference type="PATRIC" id="fig|1440762.4.peg.441"/>
<dbReference type="InterPro" id="IPR010266">
    <property type="entry name" value="NnrS"/>
</dbReference>
<reference evidence="2 3" key="1">
    <citation type="journal article" date="2015" name="Antonie Van Leeuwenhoek">
        <title>A phylogenomic and molecular marker based taxonomic framework for the order Xanthomonadales: proposal to transfer the families Algiphilaceae and Solimonadaceae to the order Nevskiales ord. nov. and to create a new family within the order Xanthomonadales, the family Rhodanobacteraceae fam. nov., containing the genus Rhodanobacter and its closest relatives.</title>
        <authorList>
            <person name="Naushad S."/>
            <person name="Adeolu M."/>
            <person name="Wong S."/>
            <person name="Sohail M."/>
            <person name="Schellhorn H.E."/>
            <person name="Gupta R.S."/>
        </authorList>
    </citation>
    <scope>NUCLEOTIDE SEQUENCE [LARGE SCALE GENOMIC DNA]</scope>
    <source>
        <strain evidence="2 3">DSM 16301</strain>
    </source>
</reference>
<keyword evidence="1" id="KW-0472">Membrane</keyword>
<proteinExistence type="predicted"/>
<dbReference type="RefSeq" id="WP_046970856.1">
    <property type="nucleotide sequence ID" value="NZ_JPLA01000013.1"/>
</dbReference>
<dbReference type="AlphaFoldDB" id="A0A0G9H5X2"/>
<accession>A0A0G9H5X2</accession>
<dbReference type="Pfam" id="PF05940">
    <property type="entry name" value="NnrS"/>
    <property type="match status" value="1"/>
</dbReference>
<feature type="transmembrane region" description="Helical" evidence="1">
    <location>
        <begin position="192"/>
        <end position="211"/>
    </location>
</feature>
<feature type="transmembrane region" description="Helical" evidence="1">
    <location>
        <begin position="318"/>
        <end position="338"/>
    </location>
</feature>
<dbReference type="Proteomes" id="UP000035481">
    <property type="component" value="Unassembled WGS sequence"/>
</dbReference>
<keyword evidence="1" id="KW-0812">Transmembrane</keyword>
<feature type="transmembrane region" description="Helical" evidence="1">
    <location>
        <begin position="125"/>
        <end position="143"/>
    </location>
</feature>
<comment type="caution">
    <text evidence="2">The sequence shown here is derived from an EMBL/GenBank/DDBJ whole genome shotgun (WGS) entry which is preliminary data.</text>
</comment>
<dbReference type="STRING" id="1440762.Y882_05485"/>
<feature type="transmembrane region" description="Helical" evidence="1">
    <location>
        <begin position="68"/>
        <end position="87"/>
    </location>
</feature>
<keyword evidence="1" id="KW-1133">Transmembrane helix</keyword>
<feature type="transmembrane region" description="Helical" evidence="1">
    <location>
        <begin position="99"/>
        <end position="119"/>
    </location>
</feature>
<gene>
    <name evidence="2" type="ORF">Y882_05485</name>
</gene>
<evidence type="ECO:0000313" key="3">
    <source>
        <dbReference type="Proteomes" id="UP000035481"/>
    </source>
</evidence>
<feature type="transmembrane region" description="Helical" evidence="1">
    <location>
        <begin position="350"/>
        <end position="369"/>
    </location>
</feature>
<protein>
    <recommendedName>
        <fullName evidence="4">Short-chain dehydrogenase</fullName>
    </recommendedName>
</protein>
<feature type="transmembrane region" description="Helical" evidence="1">
    <location>
        <begin position="280"/>
        <end position="298"/>
    </location>
</feature>
<dbReference type="OrthoDB" id="9770040at2"/>
<sequence length="411" mass="45332">MPSDTRSAPSDRITLPTLLAAPHRAMFFVGASLLAAGMLWWLWVLLAAWRGWQLPAQPLPVGWTHGVLMQYATLAPFVMGFLLTVFPRWMNVQVIARRVYAMVFGLMLGGAVLVLAAALGVPRALPWGLGAMLLGWLIALWNLGDRLRRHGYRDVWARSACCALAFGAIGLGLVLCASLGAPPSWIPAAHRIGTFGFLLPTYFTVAHRMVPFFTGNVVPDYRVVRPTWSLLAVWLLGLTHVGFDLFDASGWRWLADAPMTALLLWQWLAWQPWKAKRPGLLLVLYVALAWLPLSFGLYTADSIHVLVTGVNSRALAPLHALTIGFFSSMLVAMVTRVTHGHSGRPLAMGPIPWIAFVGMQLVALIRVIAEATLQPWPWYIAAASLWLLAMAPWVARSLWIYLTPRRDGAPG</sequence>